<dbReference type="PROSITE" id="PS50110">
    <property type="entry name" value="RESPONSE_REGULATORY"/>
    <property type="match status" value="1"/>
</dbReference>
<dbReference type="InterPro" id="IPR058245">
    <property type="entry name" value="NreC/VraR/RcsB-like_REC"/>
</dbReference>
<evidence type="ECO:0000256" key="1">
    <source>
        <dbReference type="ARBA" id="ARBA00022553"/>
    </source>
</evidence>
<dbReference type="RefSeq" id="WP_353864058.1">
    <property type="nucleotide sequence ID" value="NZ_CP088295.1"/>
</dbReference>
<evidence type="ECO:0000313" key="8">
    <source>
        <dbReference type="EMBL" id="UUY03555.1"/>
    </source>
</evidence>
<dbReference type="InterPro" id="IPR039420">
    <property type="entry name" value="WalR-like"/>
</dbReference>
<dbReference type="EMBL" id="CP088295">
    <property type="protein sequence ID" value="UUY03555.1"/>
    <property type="molecule type" value="Genomic_DNA"/>
</dbReference>
<dbReference type="Pfam" id="PF00196">
    <property type="entry name" value="GerE"/>
    <property type="match status" value="1"/>
</dbReference>
<evidence type="ECO:0000256" key="5">
    <source>
        <dbReference type="PROSITE-ProRule" id="PRU00169"/>
    </source>
</evidence>
<feature type="domain" description="Response regulatory" evidence="7">
    <location>
        <begin position="9"/>
        <end position="125"/>
    </location>
</feature>
<dbReference type="Gene3D" id="3.40.50.2300">
    <property type="match status" value="1"/>
</dbReference>
<keyword evidence="1 5" id="KW-0597">Phosphoprotein</keyword>
<dbReference type="CDD" id="cd17535">
    <property type="entry name" value="REC_NarL-like"/>
    <property type="match status" value="1"/>
</dbReference>
<organism evidence="8 9">
    <name type="scientific">Svornostia abyssi</name>
    <dbReference type="NCBI Taxonomy" id="2898438"/>
    <lineage>
        <taxon>Bacteria</taxon>
        <taxon>Bacillati</taxon>
        <taxon>Actinomycetota</taxon>
        <taxon>Thermoleophilia</taxon>
        <taxon>Solirubrobacterales</taxon>
        <taxon>Baekduiaceae</taxon>
        <taxon>Svornostia</taxon>
    </lineage>
</organism>
<name>A0ABY5PFZ5_9ACTN</name>
<feature type="domain" description="HTH luxR-type" evidence="6">
    <location>
        <begin position="155"/>
        <end position="220"/>
    </location>
</feature>
<dbReference type="Pfam" id="PF00072">
    <property type="entry name" value="Response_reg"/>
    <property type="match status" value="1"/>
</dbReference>
<keyword evidence="2" id="KW-0805">Transcription regulation</keyword>
<protein>
    <submittedName>
        <fullName evidence="8">Response regulator transcription factor</fullName>
    </submittedName>
</protein>
<feature type="modified residue" description="4-aspartylphosphate" evidence="5">
    <location>
        <position position="60"/>
    </location>
</feature>
<dbReference type="InterPro" id="IPR000792">
    <property type="entry name" value="Tscrpt_reg_LuxR_C"/>
</dbReference>
<accession>A0ABY5PFZ5</accession>
<dbReference type="Proteomes" id="UP001058860">
    <property type="component" value="Chromosome"/>
</dbReference>
<dbReference type="PROSITE" id="PS00622">
    <property type="entry name" value="HTH_LUXR_1"/>
    <property type="match status" value="1"/>
</dbReference>
<evidence type="ECO:0000313" key="9">
    <source>
        <dbReference type="Proteomes" id="UP001058860"/>
    </source>
</evidence>
<proteinExistence type="predicted"/>
<dbReference type="CDD" id="cd06170">
    <property type="entry name" value="LuxR_C_like"/>
    <property type="match status" value="1"/>
</dbReference>
<dbReference type="SMART" id="SM00448">
    <property type="entry name" value="REC"/>
    <property type="match status" value="1"/>
</dbReference>
<dbReference type="SMART" id="SM00421">
    <property type="entry name" value="HTH_LUXR"/>
    <property type="match status" value="1"/>
</dbReference>
<evidence type="ECO:0000256" key="2">
    <source>
        <dbReference type="ARBA" id="ARBA00023015"/>
    </source>
</evidence>
<evidence type="ECO:0000256" key="4">
    <source>
        <dbReference type="ARBA" id="ARBA00023163"/>
    </source>
</evidence>
<keyword evidence="9" id="KW-1185">Reference proteome</keyword>
<dbReference type="InterPro" id="IPR001789">
    <property type="entry name" value="Sig_transdc_resp-reg_receiver"/>
</dbReference>
<evidence type="ECO:0000256" key="3">
    <source>
        <dbReference type="ARBA" id="ARBA00023125"/>
    </source>
</evidence>
<dbReference type="InterPro" id="IPR016032">
    <property type="entry name" value="Sig_transdc_resp-reg_C-effctor"/>
</dbReference>
<dbReference type="PANTHER" id="PTHR43214:SF24">
    <property type="entry name" value="TRANSCRIPTIONAL REGULATORY PROTEIN NARL-RELATED"/>
    <property type="match status" value="1"/>
</dbReference>
<sequence>MSARPATVRVAIVDDDALVRAGLRMILSSADDVEVVGEAGDGVEAGPVIDRCAPHVVLMDIRMPNRDGIAATAALRARPGAPEVIVLTTFDLDDHVLDALRAGASGFLLKDTPPEEIVGAVRRVAAGEAMLSPGVTRTLIDHVAVDPGRARRRAAEDAIAALTERERDVALLIGEGRSNGEIGAALHLSEATVKSYVTRILGKLDAANRVQVAILVHDAGLDEPR</sequence>
<keyword evidence="3" id="KW-0238">DNA-binding</keyword>
<dbReference type="SUPFAM" id="SSF46894">
    <property type="entry name" value="C-terminal effector domain of the bipartite response regulators"/>
    <property type="match status" value="1"/>
</dbReference>
<reference evidence="9" key="1">
    <citation type="submission" date="2021-11" db="EMBL/GenBank/DDBJ databases">
        <title>Cultivation dependent microbiological survey of springs from the worlds oldest radium mine currently devoted to the extraction of radon-saturated water.</title>
        <authorList>
            <person name="Kapinusova G."/>
            <person name="Smrhova T."/>
            <person name="Strejcek M."/>
            <person name="Suman J."/>
            <person name="Jani K."/>
            <person name="Pajer P."/>
            <person name="Uhlik O."/>
        </authorList>
    </citation>
    <scope>NUCLEOTIDE SEQUENCE [LARGE SCALE GENOMIC DNA]</scope>
    <source>
        <strain evidence="9">J379</strain>
    </source>
</reference>
<dbReference type="PROSITE" id="PS50043">
    <property type="entry name" value="HTH_LUXR_2"/>
    <property type="match status" value="1"/>
</dbReference>
<evidence type="ECO:0000259" key="7">
    <source>
        <dbReference type="PROSITE" id="PS50110"/>
    </source>
</evidence>
<evidence type="ECO:0000259" key="6">
    <source>
        <dbReference type="PROSITE" id="PS50043"/>
    </source>
</evidence>
<dbReference type="PRINTS" id="PR00038">
    <property type="entry name" value="HTHLUXR"/>
</dbReference>
<dbReference type="InterPro" id="IPR011006">
    <property type="entry name" value="CheY-like_superfamily"/>
</dbReference>
<dbReference type="SUPFAM" id="SSF52172">
    <property type="entry name" value="CheY-like"/>
    <property type="match status" value="1"/>
</dbReference>
<gene>
    <name evidence="8" type="ORF">LRS13_23270</name>
</gene>
<dbReference type="PANTHER" id="PTHR43214">
    <property type="entry name" value="TWO-COMPONENT RESPONSE REGULATOR"/>
    <property type="match status" value="1"/>
</dbReference>
<keyword evidence="4" id="KW-0804">Transcription</keyword>